<comment type="caution">
    <text evidence="2">The sequence shown here is derived from an EMBL/GenBank/DDBJ whole genome shotgun (WGS) entry which is preliminary data.</text>
</comment>
<sequence>MMNLILWWLPPPLLLPSRPARARMHTRTTTIPLTPSILPSFPPSLLPSFHHHRATAGAIAVPKPSCWNLKLSHAFSQTLCGCCPGNLLGLETEFPNSPTRWAQAVAFVPNFAPHDAAGYAPLITSQSPQQLAGGTPLPTSPRYTPIRFSSHFRPVGARPCALPSRQHRPHLTPACPSLFLPPPYADLMA</sequence>
<protein>
    <recommendedName>
        <fullName evidence="4">Secreted protein</fullName>
    </recommendedName>
</protein>
<keyword evidence="3" id="KW-1185">Reference proteome</keyword>
<organism evidence="2 3">
    <name type="scientific">Aristolochia fimbriata</name>
    <name type="common">White veined hardy Dutchman's pipe vine</name>
    <dbReference type="NCBI Taxonomy" id="158543"/>
    <lineage>
        <taxon>Eukaryota</taxon>
        <taxon>Viridiplantae</taxon>
        <taxon>Streptophyta</taxon>
        <taxon>Embryophyta</taxon>
        <taxon>Tracheophyta</taxon>
        <taxon>Spermatophyta</taxon>
        <taxon>Magnoliopsida</taxon>
        <taxon>Magnoliidae</taxon>
        <taxon>Piperales</taxon>
        <taxon>Aristolochiaceae</taxon>
        <taxon>Aristolochia</taxon>
    </lineage>
</organism>
<reference evidence="2 3" key="1">
    <citation type="submission" date="2021-07" db="EMBL/GenBank/DDBJ databases">
        <title>The Aristolochia fimbriata genome: insights into angiosperm evolution, floral development and chemical biosynthesis.</title>
        <authorList>
            <person name="Jiao Y."/>
        </authorList>
    </citation>
    <scope>NUCLEOTIDE SEQUENCE [LARGE SCALE GENOMIC DNA]</scope>
    <source>
        <strain evidence="2">IBCAS-2021</strain>
        <tissue evidence="2">Leaf</tissue>
    </source>
</reference>
<accession>A0AAV7F8Q6</accession>
<name>A0AAV7F8Q6_ARIFI</name>
<gene>
    <name evidence="2" type="ORF">H6P81_001986</name>
</gene>
<evidence type="ECO:0000313" key="2">
    <source>
        <dbReference type="EMBL" id="KAG9457478.1"/>
    </source>
</evidence>
<proteinExistence type="predicted"/>
<dbReference type="Proteomes" id="UP000825729">
    <property type="component" value="Unassembled WGS sequence"/>
</dbReference>
<feature type="signal peptide" evidence="1">
    <location>
        <begin position="1"/>
        <end position="22"/>
    </location>
</feature>
<feature type="chain" id="PRO_5043720176" description="Secreted protein" evidence="1">
    <location>
        <begin position="23"/>
        <end position="189"/>
    </location>
</feature>
<dbReference type="AlphaFoldDB" id="A0AAV7F8Q6"/>
<evidence type="ECO:0000256" key="1">
    <source>
        <dbReference type="SAM" id="SignalP"/>
    </source>
</evidence>
<evidence type="ECO:0000313" key="3">
    <source>
        <dbReference type="Proteomes" id="UP000825729"/>
    </source>
</evidence>
<dbReference type="EMBL" id="JAINDJ010000002">
    <property type="protein sequence ID" value="KAG9457478.1"/>
    <property type="molecule type" value="Genomic_DNA"/>
</dbReference>
<keyword evidence="1" id="KW-0732">Signal</keyword>
<evidence type="ECO:0008006" key="4">
    <source>
        <dbReference type="Google" id="ProtNLM"/>
    </source>
</evidence>